<sequence length="82" mass="9430">MSGWKDVQIKCQGLLIQPDALKESRQGKISGISLYVSCMKRFLMKLISQNYAYIIPNCVRKSCVLQLSFVYINQDNGSTYFR</sequence>
<comment type="caution">
    <text evidence="1">The sequence shown here is derived from an EMBL/GenBank/DDBJ whole genome shotgun (WGS) entry which is preliminary data.</text>
</comment>
<evidence type="ECO:0000313" key="2">
    <source>
        <dbReference type="Proteomes" id="UP001264980"/>
    </source>
</evidence>
<dbReference type="Proteomes" id="UP001264980">
    <property type="component" value="Unassembled WGS sequence"/>
</dbReference>
<proteinExistence type="predicted"/>
<accession>A0ABU1R8J8</accession>
<name>A0ABU1R8J8_9BACT</name>
<gene>
    <name evidence="1" type="ORF">J2W84_006791</name>
</gene>
<organism evidence="1 2">
    <name type="scientific">Dyadobacter fermentans</name>
    <dbReference type="NCBI Taxonomy" id="94254"/>
    <lineage>
        <taxon>Bacteria</taxon>
        <taxon>Pseudomonadati</taxon>
        <taxon>Bacteroidota</taxon>
        <taxon>Cytophagia</taxon>
        <taxon>Cytophagales</taxon>
        <taxon>Spirosomataceae</taxon>
        <taxon>Dyadobacter</taxon>
    </lineage>
</organism>
<evidence type="ECO:0000313" key="1">
    <source>
        <dbReference type="EMBL" id="MDR6809715.1"/>
    </source>
</evidence>
<dbReference type="EMBL" id="JAVDTI010000012">
    <property type="protein sequence ID" value="MDR6809715.1"/>
    <property type="molecule type" value="Genomic_DNA"/>
</dbReference>
<protein>
    <submittedName>
        <fullName evidence="1">Uncharacterized protein</fullName>
    </submittedName>
</protein>
<keyword evidence="2" id="KW-1185">Reference proteome</keyword>
<reference evidence="1 2" key="1">
    <citation type="submission" date="2023-07" db="EMBL/GenBank/DDBJ databases">
        <title>Sorghum-associated microbial communities from plants grown in Nebraska, USA.</title>
        <authorList>
            <person name="Schachtman D."/>
        </authorList>
    </citation>
    <scope>NUCLEOTIDE SEQUENCE [LARGE SCALE GENOMIC DNA]</scope>
    <source>
        <strain evidence="1 2">BE57</strain>
    </source>
</reference>